<sequence length="202" mass="22845">MLRRFLLLHQHFHTPPSPISSLSCYFISSEAPSFHDYRTYLSLLQSLVARKAIEPGRQLHARLILSGLGLSTVLATKLVNLYSVCSNLTYARHLFDRIPKQNLFLWNILIRGYAWNGPYEAANLPLLTNCSKRGLVPITYTFPFVLKACSALSLPLILEEVHQFLSSHTLGFGCIFVVAGLVDMYSKCGCVDERSQRVRWNA</sequence>
<proteinExistence type="predicted"/>
<dbReference type="PANTHER" id="PTHR47926">
    <property type="entry name" value="PENTATRICOPEPTIDE REPEAT-CONTAINING PROTEIN"/>
    <property type="match status" value="1"/>
</dbReference>
<dbReference type="EMBL" id="KZ453539">
    <property type="protein sequence ID" value="PKA47213.1"/>
    <property type="molecule type" value="Genomic_DNA"/>
</dbReference>
<keyword evidence="2" id="KW-0378">Hydrolase</keyword>
<reference evidence="2 3" key="1">
    <citation type="journal article" date="2017" name="Nature">
        <title>The Apostasia genome and the evolution of orchids.</title>
        <authorList>
            <person name="Zhang G.Q."/>
            <person name="Liu K.W."/>
            <person name="Li Z."/>
            <person name="Lohaus R."/>
            <person name="Hsiao Y.Y."/>
            <person name="Niu S.C."/>
            <person name="Wang J.Y."/>
            <person name="Lin Y.C."/>
            <person name="Xu Q."/>
            <person name="Chen L.J."/>
            <person name="Yoshida K."/>
            <person name="Fujiwara S."/>
            <person name="Wang Z.W."/>
            <person name="Zhang Y.Q."/>
            <person name="Mitsuda N."/>
            <person name="Wang M."/>
            <person name="Liu G.H."/>
            <person name="Pecoraro L."/>
            <person name="Huang H.X."/>
            <person name="Xiao X.J."/>
            <person name="Lin M."/>
            <person name="Wu X.Y."/>
            <person name="Wu W.L."/>
            <person name="Chen Y.Y."/>
            <person name="Chang S.B."/>
            <person name="Sakamoto S."/>
            <person name="Ohme-Takagi M."/>
            <person name="Yagi M."/>
            <person name="Zeng S.J."/>
            <person name="Shen C.Y."/>
            <person name="Yeh C.M."/>
            <person name="Luo Y.B."/>
            <person name="Tsai W.C."/>
            <person name="Van de Peer Y."/>
            <person name="Liu Z.J."/>
        </authorList>
    </citation>
    <scope>NUCLEOTIDE SEQUENCE [LARGE SCALE GENOMIC DNA]</scope>
    <source>
        <strain evidence="3">cv. Shenzhen</strain>
        <tissue evidence="2">Stem</tissue>
    </source>
</reference>
<evidence type="ECO:0000313" key="3">
    <source>
        <dbReference type="Proteomes" id="UP000236161"/>
    </source>
</evidence>
<dbReference type="PROSITE" id="PS51257">
    <property type="entry name" value="PROKAR_LIPOPROTEIN"/>
    <property type="match status" value="1"/>
</dbReference>
<gene>
    <name evidence="2" type="primary">PCMP-E4</name>
    <name evidence="2" type="ORF">AXF42_Ash017158</name>
</gene>
<dbReference type="Pfam" id="PF01535">
    <property type="entry name" value="PPR"/>
    <property type="match status" value="1"/>
</dbReference>
<protein>
    <submittedName>
        <fullName evidence="2">Pentatricopeptide repeat-containing protein</fullName>
        <ecNumber evidence="2">3.4.24.-</ecNumber>
    </submittedName>
</protein>
<keyword evidence="1" id="KW-0677">Repeat</keyword>
<dbReference type="EC" id="3.4.24.-" evidence="2"/>
<evidence type="ECO:0000256" key="1">
    <source>
        <dbReference type="ARBA" id="ARBA00022737"/>
    </source>
</evidence>
<dbReference type="GO" id="GO:0009451">
    <property type="term" value="P:RNA modification"/>
    <property type="evidence" value="ECO:0007669"/>
    <property type="project" value="InterPro"/>
</dbReference>
<dbReference type="GO" id="GO:0003723">
    <property type="term" value="F:RNA binding"/>
    <property type="evidence" value="ECO:0007669"/>
    <property type="project" value="InterPro"/>
</dbReference>
<dbReference type="Gene3D" id="1.25.40.10">
    <property type="entry name" value="Tetratricopeptide repeat domain"/>
    <property type="match status" value="1"/>
</dbReference>
<keyword evidence="3" id="KW-1185">Reference proteome</keyword>
<name>A0A2H9ZVB2_9ASPA</name>
<dbReference type="AlphaFoldDB" id="A0A2H9ZVB2"/>
<dbReference type="InterPro" id="IPR002885">
    <property type="entry name" value="PPR_rpt"/>
</dbReference>
<dbReference type="Proteomes" id="UP000236161">
    <property type="component" value="Unassembled WGS sequence"/>
</dbReference>
<dbReference type="InterPro" id="IPR046960">
    <property type="entry name" value="PPR_At4g14850-like_plant"/>
</dbReference>
<accession>A0A2H9ZVB2</accession>
<dbReference type="OrthoDB" id="185373at2759"/>
<evidence type="ECO:0000313" key="2">
    <source>
        <dbReference type="EMBL" id="PKA47213.1"/>
    </source>
</evidence>
<dbReference type="PANTHER" id="PTHR47926:SF533">
    <property type="entry name" value="DYW DOMAIN-CONTAINING PROTEIN"/>
    <property type="match status" value="1"/>
</dbReference>
<dbReference type="GO" id="GO:0016787">
    <property type="term" value="F:hydrolase activity"/>
    <property type="evidence" value="ECO:0007669"/>
    <property type="project" value="UniProtKB-KW"/>
</dbReference>
<organism evidence="2 3">
    <name type="scientific">Apostasia shenzhenica</name>
    <dbReference type="NCBI Taxonomy" id="1088818"/>
    <lineage>
        <taxon>Eukaryota</taxon>
        <taxon>Viridiplantae</taxon>
        <taxon>Streptophyta</taxon>
        <taxon>Embryophyta</taxon>
        <taxon>Tracheophyta</taxon>
        <taxon>Spermatophyta</taxon>
        <taxon>Magnoliopsida</taxon>
        <taxon>Liliopsida</taxon>
        <taxon>Asparagales</taxon>
        <taxon>Orchidaceae</taxon>
        <taxon>Apostasioideae</taxon>
        <taxon>Apostasia</taxon>
    </lineage>
</organism>
<dbReference type="InterPro" id="IPR011990">
    <property type="entry name" value="TPR-like_helical_dom_sf"/>
</dbReference>